<feature type="domain" description="GGDEF" evidence="1">
    <location>
        <begin position="353"/>
        <end position="476"/>
    </location>
</feature>
<dbReference type="Pfam" id="PF00990">
    <property type="entry name" value="GGDEF"/>
    <property type="match status" value="1"/>
</dbReference>
<organism evidence="2 3">
    <name type="scientific">Asanoa iriomotensis</name>
    <dbReference type="NCBI Taxonomy" id="234613"/>
    <lineage>
        <taxon>Bacteria</taxon>
        <taxon>Bacillati</taxon>
        <taxon>Actinomycetota</taxon>
        <taxon>Actinomycetes</taxon>
        <taxon>Micromonosporales</taxon>
        <taxon>Micromonosporaceae</taxon>
        <taxon>Asanoa</taxon>
    </lineage>
</organism>
<comment type="caution">
    <text evidence="2">The sequence shown here is derived from an EMBL/GenBank/DDBJ whole genome shotgun (WGS) entry which is preliminary data.</text>
</comment>
<dbReference type="SUPFAM" id="SSF55781">
    <property type="entry name" value="GAF domain-like"/>
    <property type="match status" value="2"/>
</dbReference>
<evidence type="ECO:0000313" key="3">
    <source>
        <dbReference type="Proteomes" id="UP000624325"/>
    </source>
</evidence>
<dbReference type="InterPro" id="IPR029016">
    <property type="entry name" value="GAF-like_dom_sf"/>
</dbReference>
<dbReference type="NCBIfam" id="TIGR00254">
    <property type="entry name" value="GGDEF"/>
    <property type="match status" value="1"/>
</dbReference>
<evidence type="ECO:0000259" key="1">
    <source>
        <dbReference type="PROSITE" id="PS50887"/>
    </source>
</evidence>
<sequence>MRLDHERIVSAVTARLTRASSAEEACRVAVNTISAETGAMAAALLPVRDHLRCVAAAGSWHVFTAVQTGRGVSGRAFRTGRTQTVTAVREDPDYIPVGIADVTLEVCAPLVDTDGQPIGVFDVEWCDPTDVAAARACIEEVAACLGDRITRLGGPPAENSSEKLLRHAGALTAAATEWELMAAANDAARDVSGLCAAVLVVSEGQRIRVGMPTALPDEFEANLRDVLTTVPESALLELVTLAHRHGSSHTLGETGHTVPPVYRPLLDAGVATLITVPVGPPGEGGVMLIADDRTLEPDSSTVNLMELLAAQAWACLDRLRTLAALRELAMSDPLTGLRHQGPFGERIRNAVPGRTALLAIDIDQFKYINDTYGHQEGDAVLVSLARALQGALRRVDELFRLGGDEFVAVLDVRHPSEAMTIADRLTDAARAIGRTVSIGVALVADEEPPERTLRRADAAMYAVKRDGRDGARLAPASATADT</sequence>
<dbReference type="Gene3D" id="3.30.450.40">
    <property type="match status" value="1"/>
</dbReference>
<proteinExistence type="predicted"/>
<dbReference type="Pfam" id="PF13185">
    <property type="entry name" value="GAF_2"/>
    <property type="match status" value="1"/>
</dbReference>
<dbReference type="InterPro" id="IPR000160">
    <property type="entry name" value="GGDEF_dom"/>
</dbReference>
<dbReference type="InterPro" id="IPR029787">
    <property type="entry name" value="Nucleotide_cyclase"/>
</dbReference>
<dbReference type="InterPro" id="IPR043128">
    <property type="entry name" value="Rev_trsase/Diguanyl_cyclase"/>
</dbReference>
<dbReference type="InterPro" id="IPR050469">
    <property type="entry name" value="Diguanylate_Cyclase"/>
</dbReference>
<dbReference type="SUPFAM" id="SSF55073">
    <property type="entry name" value="Nucleotide cyclase"/>
    <property type="match status" value="1"/>
</dbReference>
<dbReference type="InterPro" id="IPR003018">
    <property type="entry name" value="GAF"/>
</dbReference>
<gene>
    <name evidence="2" type="ORF">Air01nite_41410</name>
</gene>
<dbReference type="PANTHER" id="PTHR45138:SF9">
    <property type="entry name" value="DIGUANYLATE CYCLASE DGCM-RELATED"/>
    <property type="match status" value="1"/>
</dbReference>
<evidence type="ECO:0000313" key="2">
    <source>
        <dbReference type="EMBL" id="GIF58046.1"/>
    </source>
</evidence>
<dbReference type="SMART" id="SM00267">
    <property type="entry name" value="GGDEF"/>
    <property type="match status" value="1"/>
</dbReference>
<dbReference type="CDD" id="cd01949">
    <property type="entry name" value="GGDEF"/>
    <property type="match status" value="1"/>
</dbReference>
<dbReference type="PROSITE" id="PS50887">
    <property type="entry name" value="GGDEF"/>
    <property type="match status" value="1"/>
</dbReference>
<dbReference type="Gene3D" id="3.30.70.270">
    <property type="match status" value="1"/>
</dbReference>
<protein>
    <recommendedName>
        <fullName evidence="1">GGDEF domain-containing protein</fullName>
    </recommendedName>
</protein>
<accession>A0ABQ4C6I4</accession>
<dbReference type="Proteomes" id="UP000624325">
    <property type="component" value="Unassembled WGS sequence"/>
</dbReference>
<reference evidence="2 3" key="1">
    <citation type="submission" date="2021-01" db="EMBL/GenBank/DDBJ databases">
        <title>Whole genome shotgun sequence of Asanoa iriomotensis NBRC 100142.</title>
        <authorList>
            <person name="Komaki H."/>
            <person name="Tamura T."/>
        </authorList>
    </citation>
    <scope>NUCLEOTIDE SEQUENCE [LARGE SCALE GENOMIC DNA]</scope>
    <source>
        <strain evidence="2 3">NBRC 100142</strain>
    </source>
</reference>
<keyword evidence="3" id="KW-1185">Reference proteome</keyword>
<dbReference type="EMBL" id="BONC01000029">
    <property type="protein sequence ID" value="GIF58046.1"/>
    <property type="molecule type" value="Genomic_DNA"/>
</dbReference>
<dbReference type="PANTHER" id="PTHR45138">
    <property type="entry name" value="REGULATORY COMPONENTS OF SENSORY TRANSDUCTION SYSTEM"/>
    <property type="match status" value="1"/>
</dbReference>
<name>A0ABQ4C6I4_9ACTN</name>